<keyword evidence="2" id="KW-0413">Isomerase</keyword>
<sequence length="241" mass="27343">MDILFQDDRLIAVHKPARLLVHRSLIDKGASEFALQLVRDMIGQWVYPVHRLDRPTSGVLLFARDPATARALVAQFSAGRVSKTYRAIVRGHTETAGTIDYALREETDRIADARADPDKPPQPAVTLYRRLATLELPYAVGRYRTARYSLLELEPKTGRRHQLRRHLKHIFHPIIGDTTHGDGRHNQFFREHFGNRRLLLVATRLCLDHPASGQRLTIEAPPADDFQRVVQALGLTVSNNS</sequence>
<evidence type="ECO:0000256" key="1">
    <source>
        <dbReference type="ARBA" id="ARBA00022694"/>
    </source>
</evidence>
<dbReference type="InterPro" id="IPR050188">
    <property type="entry name" value="RluA_PseudoU_synthase"/>
</dbReference>
<keyword evidence="1" id="KW-0819">tRNA processing</keyword>
<dbReference type="Gene3D" id="3.30.2350.10">
    <property type="entry name" value="Pseudouridine synthase"/>
    <property type="match status" value="1"/>
</dbReference>
<evidence type="ECO:0000256" key="8">
    <source>
        <dbReference type="ARBA" id="ARBA00041975"/>
    </source>
</evidence>
<name>H8YZI8_9GAMM</name>
<dbReference type="GO" id="GO:0008033">
    <property type="term" value="P:tRNA processing"/>
    <property type="evidence" value="ECO:0007669"/>
    <property type="project" value="UniProtKB-KW"/>
</dbReference>
<evidence type="ECO:0000256" key="4">
    <source>
        <dbReference type="ARBA" id="ARBA00037670"/>
    </source>
</evidence>
<dbReference type="RefSeq" id="WP_009148699.1">
    <property type="nucleotide sequence ID" value="NZ_CP121471.1"/>
</dbReference>
<dbReference type="SUPFAM" id="SSF55120">
    <property type="entry name" value="Pseudouridine synthase"/>
    <property type="match status" value="1"/>
</dbReference>
<evidence type="ECO:0000259" key="10">
    <source>
        <dbReference type="Pfam" id="PF00849"/>
    </source>
</evidence>
<dbReference type="EC" id="5.4.99.26" evidence="5"/>
<dbReference type="OrthoDB" id="9807829at2"/>
<comment type="function">
    <text evidence="4">Responsible for synthesis of pseudouridine from uracil-65 in transfer RNAs.</text>
</comment>
<dbReference type="GO" id="GO:0003723">
    <property type="term" value="F:RNA binding"/>
    <property type="evidence" value="ECO:0007669"/>
    <property type="project" value="InterPro"/>
</dbReference>
<evidence type="ECO:0000256" key="7">
    <source>
        <dbReference type="ARBA" id="ARBA00041803"/>
    </source>
</evidence>
<dbReference type="Pfam" id="PF00849">
    <property type="entry name" value="PseudoU_synth_2"/>
    <property type="match status" value="1"/>
</dbReference>
<reference evidence="11 12" key="2">
    <citation type="submission" date="2011-11" db="EMBL/GenBank/DDBJ databases">
        <authorList>
            <consortium name="US DOE Joint Genome Institute"/>
            <person name="Lucas S."/>
            <person name="Han J."/>
            <person name="Lapidus A."/>
            <person name="Cheng J.-F."/>
            <person name="Goodwin L."/>
            <person name="Pitluck S."/>
            <person name="Peters L."/>
            <person name="Ovchinnikova G."/>
            <person name="Zhang X."/>
            <person name="Detter J.C."/>
            <person name="Han C."/>
            <person name="Tapia R."/>
            <person name="Land M."/>
            <person name="Hauser L."/>
            <person name="Kyrpides N."/>
            <person name="Ivanova N."/>
            <person name="Pagani I."/>
            <person name="Vogl K."/>
            <person name="Liu Z."/>
            <person name="Overmann J."/>
            <person name="Frigaard N.-U."/>
            <person name="Bryant D."/>
            <person name="Woyke T."/>
        </authorList>
    </citation>
    <scope>NUCLEOTIDE SEQUENCE [LARGE SCALE GENOMIC DNA]</scope>
    <source>
        <strain evidence="11 12">970</strain>
    </source>
</reference>
<evidence type="ECO:0000256" key="3">
    <source>
        <dbReference type="ARBA" id="ARBA00036607"/>
    </source>
</evidence>
<evidence type="ECO:0000313" key="11">
    <source>
        <dbReference type="EMBL" id="EIC22115.1"/>
    </source>
</evidence>
<gene>
    <name evidence="11" type="ORF">Thi970DRAFT_02363</name>
</gene>
<dbReference type="PROSITE" id="PS01129">
    <property type="entry name" value="PSI_RLU"/>
    <property type="match status" value="1"/>
</dbReference>
<dbReference type="InterPro" id="IPR006224">
    <property type="entry name" value="PsdUridine_synth_RluA-like_CS"/>
</dbReference>
<evidence type="ECO:0000313" key="12">
    <source>
        <dbReference type="Proteomes" id="UP000002964"/>
    </source>
</evidence>
<dbReference type="GO" id="GO:0000455">
    <property type="term" value="P:enzyme-directed rRNA pseudouridine synthesis"/>
    <property type="evidence" value="ECO:0007669"/>
    <property type="project" value="TreeGrafter"/>
</dbReference>
<evidence type="ECO:0000256" key="9">
    <source>
        <dbReference type="ARBA" id="ARBA00043049"/>
    </source>
</evidence>
<dbReference type="InterPro" id="IPR020103">
    <property type="entry name" value="PsdUridine_synth_cat_dom_sf"/>
</dbReference>
<organism evidence="11 12">
    <name type="scientific">Thiorhodovibrio frisius</name>
    <dbReference type="NCBI Taxonomy" id="631362"/>
    <lineage>
        <taxon>Bacteria</taxon>
        <taxon>Pseudomonadati</taxon>
        <taxon>Pseudomonadota</taxon>
        <taxon>Gammaproteobacteria</taxon>
        <taxon>Chromatiales</taxon>
        <taxon>Chromatiaceae</taxon>
        <taxon>Thiorhodovibrio</taxon>
    </lineage>
</organism>
<dbReference type="HOGENOM" id="CLU_016902_11_4_6"/>
<dbReference type="EMBL" id="JH603169">
    <property type="protein sequence ID" value="EIC22115.1"/>
    <property type="molecule type" value="Genomic_DNA"/>
</dbReference>
<evidence type="ECO:0000256" key="2">
    <source>
        <dbReference type="ARBA" id="ARBA00023235"/>
    </source>
</evidence>
<keyword evidence="12" id="KW-1185">Reference proteome</keyword>
<dbReference type="STRING" id="631362.Thi970DRAFT_02363"/>
<proteinExistence type="predicted"/>
<accession>H8YZI8</accession>
<evidence type="ECO:0000256" key="6">
    <source>
        <dbReference type="ARBA" id="ARBA00040675"/>
    </source>
</evidence>
<evidence type="ECO:0000256" key="5">
    <source>
        <dbReference type="ARBA" id="ARBA00038943"/>
    </source>
</evidence>
<dbReference type="PANTHER" id="PTHR21600">
    <property type="entry name" value="MITOCHONDRIAL RNA PSEUDOURIDINE SYNTHASE"/>
    <property type="match status" value="1"/>
</dbReference>
<dbReference type="eggNOG" id="COG0564">
    <property type="taxonomic scope" value="Bacteria"/>
</dbReference>
<dbReference type="InterPro" id="IPR006145">
    <property type="entry name" value="PsdUridine_synth_RsuA/RluA"/>
</dbReference>
<dbReference type="Proteomes" id="UP000002964">
    <property type="component" value="Unassembled WGS sequence"/>
</dbReference>
<comment type="catalytic activity">
    <reaction evidence="3">
        <text>uridine(65) in tRNA = pseudouridine(65) in tRNA</text>
        <dbReference type="Rhea" id="RHEA:42536"/>
        <dbReference type="Rhea" id="RHEA-COMP:10103"/>
        <dbReference type="Rhea" id="RHEA-COMP:10104"/>
        <dbReference type="ChEBI" id="CHEBI:65314"/>
        <dbReference type="ChEBI" id="CHEBI:65315"/>
        <dbReference type="EC" id="5.4.99.26"/>
    </reaction>
</comment>
<protein>
    <recommendedName>
        <fullName evidence="6">tRNA pseudouridine synthase C</fullName>
        <ecNumber evidence="5">5.4.99.26</ecNumber>
    </recommendedName>
    <alternativeName>
        <fullName evidence="8">tRNA pseudouridine(65) synthase</fullName>
    </alternativeName>
    <alternativeName>
        <fullName evidence="9">tRNA pseudouridylate synthase C</fullName>
    </alternativeName>
    <alternativeName>
        <fullName evidence="7">tRNA-uridine isomerase C</fullName>
    </alternativeName>
</protein>
<feature type="domain" description="Pseudouridine synthase RsuA/RluA-like" evidence="10">
    <location>
        <begin position="10"/>
        <end position="169"/>
    </location>
</feature>
<dbReference type="PANTHER" id="PTHR21600:SF56">
    <property type="entry name" value="TRNA PSEUDOURIDINE SYNTHASE C"/>
    <property type="match status" value="1"/>
</dbReference>
<reference evidence="12" key="1">
    <citation type="submission" date="2011-06" db="EMBL/GenBank/DDBJ databases">
        <authorList>
            <consortium name="US DOE Joint Genome Institute (JGI-PGF)"/>
            <person name="Lucas S."/>
            <person name="Han J."/>
            <person name="Lapidus A."/>
            <person name="Cheng J.-F."/>
            <person name="Goodwin L."/>
            <person name="Pitluck S."/>
            <person name="Peters L."/>
            <person name="Land M.L."/>
            <person name="Hauser L."/>
            <person name="Vogl K."/>
            <person name="Liu Z."/>
            <person name="Overmann J."/>
            <person name="Frigaard N.-U."/>
            <person name="Bryant D.A."/>
            <person name="Woyke T.J."/>
        </authorList>
    </citation>
    <scope>NUCLEOTIDE SEQUENCE [LARGE SCALE GENOMIC DNA]</scope>
    <source>
        <strain evidence="12">970</strain>
    </source>
</reference>
<dbReference type="AlphaFoldDB" id="H8YZI8"/>
<dbReference type="GO" id="GO:0160149">
    <property type="term" value="F:tRNA pseudouridine(65) synthase activity"/>
    <property type="evidence" value="ECO:0007669"/>
    <property type="project" value="UniProtKB-EC"/>
</dbReference>